<gene>
    <name evidence="1" type="ORF">LCGC14_1038530</name>
</gene>
<reference evidence="1" key="1">
    <citation type="journal article" date="2015" name="Nature">
        <title>Complex archaea that bridge the gap between prokaryotes and eukaryotes.</title>
        <authorList>
            <person name="Spang A."/>
            <person name="Saw J.H."/>
            <person name="Jorgensen S.L."/>
            <person name="Zaremba-Niedzwiedzka K."/>
            <person name="Martijn J."/>
            <person name="Lind A.E."/>
            <person name="van Eijk R."/>
            <person name="Schleper C."/>
            <person name="Guy L."/>
            <person name="Ettema T.J."/>
        </authorList>
    </citation>
    <scope>NUCLEOTIDE SEQUENCE</scope>
</reference>
<organism evidence="1">
    <name type="scientific">marine sediment metagenome</name>
    <dbReference type="NCBI Taxonomy" id="412755"/>
    <lineage>
        <taxon>unclassified sequences</taxon>
        <taxon>metagenomes</taxon>
        <taxon>ecological metagenomes</taxon>
    </lineage>
</organism>
<accession>A0A0F9MWZ6</accession>
<evidence type="ECO:0000313" key="1">
    <source>
        <dbReference type="EMBL" id="KKN10239.1"/>
    </source>
</evidence>
<protein>
    <submittedName>
        <fullName evidence="1">Uncharacterized protein</fullName>
    </submittedName>
</protein>
<proteinExistence type="predicted"/>
<dbReference type="AlphaFoldDB" id="A0A0F9MWZ6"/>
<sequence length="62" mass="7214">MANEESDLTLKEELDIMKRFINKHKESKGFEAEFKVALICGLHLNINLPNRSVVKILPKKKY</sequence>
<name>A0A0F9MWZ6_9ZZZZ</name>
<dbReference type="EMBL" id="LAZR01004262">
    <property type="protein sequence ID" value="KKN10239.1"/>
    <property type="molecule type" value="Genomic_DNA"/>
</dbReference>
<comment type="caution">
    <text evidence="1">The sequence shown here is derived from an EMBL/GenBank/DDBJ whole genome shotgun (WGS) entry which is preliminary data.</text>
</comment>